<reference evidence="4" key="1">
    <citation type="submission" date="2021-02" db="EMBL/GenBank/DDBJ databases">
        <title>First Annotated Genome of the Yellow-green Alga Tribonema minus.</title>
        <authorList>
            <person name="Mahan K.M."/>
        </authorList>
    </citation>
    <scope>NUCLEOTIDE SEQUENCE</scope>
    <source>
        <strain evidence="4">UTEX B ZZ1240</strain>
    </source>
</reference>
<feature type="region of interest" description="Disordered" evidence="2">
    <location>
        <begin position="322"/>
        <end position="346"/>
    </location>
</feature>
<dbReference type="InterPro" id="IPR002110">
    <property type="entry name" value="Ankyrin_rpt"/>
</dbReference>
<dbReference type="OrthoDB" id="341259at2759"/>
<proteinExistence type="predicted"/>
<comment type="caution">
    <text evidence="4">The sequence shown here is derived from an EMBL/GenBank/DDBJ whole genome shotgun (WGS) entry which is preliminary data.</text>
</comment>
<evidence type="ECO:0000256" key="2">
    <source>
        <dbReference type="SAM" id="MobiDB-lite"/>
    </source>
</evidence>
<dbReference type="Pfam" id="PF12796">
    <property type="entry name" value="Ank_2"/>
    <property type="match status" value="1"/>
</dbReference>
<name>A0A835YWF4_9STRA</name>
<evidence type="ECO:0000313" key="4">
    <source>
        <dbReference type="EMBL" id="KAG5182655.1"/>
    </source>
</evidence>
<feature type="repeat" description="ANK" evidence="1">
    <location>
        <begin position="90"/>
        <end position="122"/>
    </location>
</feature>
<dbReference type="EMBL" id="JAFCMP010000228">
    <property type="protein sequence ID" value="KAG5182655.1"/>
    <property type="molecule type" value="Genomic_DNA"/>
</dbReference>
<dbReference type="AlphaFoldDB" id="A0A835YWF4"/>
<dbReference type="SMART" id="SM00248">
    <property type="entry name" value="ANK"/>
    <property type="match status" value="3"/>
</dbReference>
<keyword evidence="5" id="KW-1185">Reference proteome</keyword>
<dbReference type="SUPFAM" id="SSF48403">
    <property type="entry name" value="Ankyrin repeat"/>
    <property type="match status" value="1"/>
</dbReference>
<dbReference type="PANTHER" id="PTHR24118">
    <property type="entry name" value="POTE ANKYRIN DOMAIN"/>
    <property type="match status" value="1"/>
</dbReference>
<dbReference type="EMBL" id="JAFCMP010000513">
    <property type="protein sequence ID" value="KAG5178692.1"/>
    <property type="molecule type" value="Genomic_DNA"/>
</dbReference>
<organism evidence="4 5">
    <name type="scientific">Tribonema minus</name>
    <dbReference type="NCBI Taxonomy" id="303371"/>
    <lineage>
        <taxon>Eukaryota</taxon>
        <taxon>Sar</taxon>
        <taxon>Stramenopiles</taxon>
        <taxon>Ochrophyta</taxon>
        <taxon>PX clade</taxon>
        <taxon>Xanthophyceae</taxon>
        <taxon>Tribonematales</taxon>
        <taxon>Tribonemataceae</taxon>
        <taxon>Tribonema</taxon>
    </lineage>
</organism>
<dbReference type="InterPro" id="IPR036770">
    <property type="entry name" value="Ankyrin_rpt-contain_sf"/>
</dbReference>
<sequence length="725" mass="80429">MDAASAEQPPQTFGDYLDLHNAVISCNGGPTHIKKVQELIAKAGVYINAEAGEERATPLSLAVVCQQSGVVGALLAIPEGKEGVNKTNTSGQTLLAVAVRLDNYEIAEQLLKHGALANLPDEWGQFPLSAAVQLKNTRMVELLLAYNAEIVTDTNDKHGQPARTPLGVAMELDGDSTMLELLTCELLRRKCGKELRRLPLEGYMRCQPKTKVSVITQYLEETICQGKYYRHHSCRASRLSPVLVMYFDSYSRIRRYLAVTDSISDDVSAVSSSTSDSPLSGSARCEDIICALVAALLEHDISALDFWPKWSKDSDNIQYSAEDASDDEHGEVSDSASEDWESEGDLLLGDDTSDDEDDVFLWAVEQRSRPLLRLLLQSDHSLDTWLISQCFDIDPQRHRITGAYDTGAEPEASPGGAAALAGNPKTLLHLAQSDAGSAQGDNASAARQRNRYETPFERAADSKEQYPLELMLDLLLRVWKFKPRHLCMRSDPHPLRKMRIGDFTVALEKYPEMVCEFFKNADMMPVNLGPSEAYMAEDGFYARFYESLVPPSNPWILWKDVIREPDTVKHASILERLRPYTVLRTLRSAEAFAVPISAEGLDEFLRECLRTCDALGNSDIFGTPVVSALVQAYWERSCSERLLAITCAVHLCLLLAFVGAIAWSSWVFEALKLALLVPLVVHEACGFGAALNAARWTPRDGPYEPDRVRHKMANAIRDYLQVRLG</sequence>
<dbReference type="PROSITE" id="PS50297">
    <property type="entry name" value="ANK_REP_REGION"/>
    <property type="match status" value="1"/>
</dbReference>
<protein>
    <submittedName>
        <fullName evidence="4">Uncharacterized protein</fullName>
    </submittedName>
</protein>
<accession>A0A835YWF4</accession>
<keyword evidence="1" id="KW-0040">ANK repeat</keyword>
<evidence type="ECO:0000256" key="1">
    <source>
        <dbReference type="PROSITE-ProRule" id="PRU00023"/>
    </source>
</evidence>
<dbReference type="Proteomes" id="UP000664859">
    <property type="component" value="Unassembled WGS sequence"/>
</dbReference>
<evidence type="ECO:0000313" key="5">
    <source>
        <dbReference type="Proteomes" id="UP000664859"/>
    </source>
</evidence>
<dbReference type="PANTHER" id="PTHR24118:SF99">
    <property type="entry name" value="POTE ANKYRIN DOMAIN FAMILY MEMBER 3C-RELATED"/>
    <property type="match status" value="1"/>
</dbReference>
<evidence type="ECO:0000313" key="3">
    <source>
        <dbReference type="EMBL" id="KAG5178692.1"/>
    </source>
</evidence>
<gene>
    <name evidence="3" type="ORF">JKP88DRAFT_247959</name>
    <name evidence="4" type="ORF">JKP88DRAFT_255890</name>
</gene>
<dbReference type="Gene3D" id="1.25.40.20">
    <property type="entry name" value="Ankyrin repeat-containing domain"/>
    <property type="match status" value="1"/>
</dbReference>
<dbReference type="PROSITE" id="PS50088">
    <property type="entry name" value="ANK_REPEAT"/>
    <property type="match status" value="1"/>
</dbReference>